<dbReference type="OMA" id="HFSEGFT"/>
<proteinExistence type="inferred from homology"/>
<dbReference type="SUPFAM" id="SSF51735">
    <property type="entry name" value="NAD(P)-binding Rossmann-fold domains"/>
    <property type="match status" value="1"/>
</dbReference>
<dbReference type="AlphaFoldDB" id="A0A284RSG7"/>
<organism evidence="5 6">
    <name type="scientific">Armillaria ostoyae</name>
    <name type="common">Armillaria root rot fungus</name>
    <dbReference type="NCBI Taxonomy" id="47428"/>
    <lineage>
        <taxon>Eukaryota</taxon>
        <taxon>Fungi</taxon>
        <taxon>Dikarya</taxon>
        <taxon>Basidiomycota</taxon>
        <taxon>Agaricomycotina</taxon>
        <taxon>Agaricomycetes</taxon>
        <taxon>Agaricomycetidae</taxon>
        <taxon>Agaricales</taxon>
        <taxon>Marasmiineae</taxon>
        <taxon>Physalacriaceae</taxon>
        <taxon>Armillaria</taxon>
    </lineage>
</organism>
<evidence type="ECO:0000256" key="4">
    <source>
        <dbReference type="RuleBase" id="RU000363"/>
    </source>
</evidence>
<dbReference type="PANTHER" id="PTHR43618">
    <property type="entry name" value="7-ALPHA-HYDROXYSTEROID DEHYDROGENASE"/>
    <property type="match status" value="1"/>
</dbReference>
<name>A0A284RSG7_ARMOS</name>
<keyword evidence="3" id="KW-0560">Oxidoreductase</keyword>
<evidence type="ECO:0000256" key="2">
    <source>
        <dbReference type="ARBA" id="ARBA00022857"/>
    </source>
</evidence>
<dbReference type="STRING" id="47428.A0A284RSG7"/>
<dbReference type="InterPro" id="IPR002347">
    <property type="entry name" value="SDR_fam"/>
</dbReference>
<dbReference type="InterPro" id="IPR036291">
    <property type="entry name" value="NAD(P)-bd_dom_sf"/>
</dbReference>
<gene>
    <name evidence="5" type="ORF">ARMOST_15115</name>
</gene>
<dbReference type="OrthoDB" id="3819888at2759"/>
<keyword evidence="2" id="KW-0521">NADP</keyword>
<evidence type="ECO:0000256" key="1">
    <source>
        <dbReference type="ARBA" id="ARBA00006484"/>
    </source>
</evidence>
<dbReference type="Gene3D" id="3.40.50.720">
    <property type="entry name" value="NAD(P)-binding Rossmann-like Domain"/>
    <property type="match status" value="1"/>
</dbReference>
<dbReference type="PRINTS" id="PR00081">
    <property type="entry name" value="GDHRDH"/>
</dbReference>
<sequence length="305" mass="32035">MAHGRHFSEGFTTARAFAANGTKVHITGRRPSVLEEAAAVSPHPVSRFNIAKTFAANGAKVYITGRRLDVLEKAAASVTGVPGSIVPLQMDVTDEEAVKAGAKHIEETDGKLDILVNNAGIAGSLRDPDFFAKQTAASDPLEPETVQNWADVFALNTMAPFFVVRVFQSLLIKGARSRPQGTSSVINISSVVATYNSQGSGTCLAYSATKAALDKLTLVLGMSFAERGIPIRVNALQPGFFASQIVGPGVLETIKTQVPGFLAPVPARRHGTEAEIGMAATYLAVSDYTNGALLSIEGGISLVNP</sequence>
<comment type="similarity">
    <text evidence="1 4">Belongs to the short-chain dehydrogenases/reductases (SDR) family.</text>
</comment>
<protein>
    <recommendedName>
        <fullName evidence="7">Dehydrogenases with different specificities (Related to short-chain alcohol dehydrogenases)</fullName>
    </recommendedName>
</protein>
<evidence type="ECO:0000313" key="5">
    <source>
        <dbReference type="EMBL" id="SJL11707.1"/>
    </source>
</evidence>
<reference evidence="6" key="1">
    <citation type="journal article" date="2017" name="Nat. Ecol. Evol.">
        <title>Genome expansion and lineage-specific genetic innovations in the forest pathogenic fungi Armillaria.</title>
        <authorList>
            <person name="Sipos G."/>
            <person name="Prasanna A.N."/>
            <person name="Walter M.C."/>
            <person name="O'Connor E."/>
            <person name="Balint B."/>
            <person name="Krizsan K."/>
            <person name="Kiss B."/>
            <person name="Hess J."/>
            <person name="Varga T."/>
            <person name="Slot J."/>
            <person name="Riley R."/>
            <person name="Boka B."/>
            <person name="Rigling D."/>
            <person name="Barry K."/>
            <person name="Lee J."/>
            <person name="Mihaltcheva S."/>
            <person name="LaButti K."/>
            <person name="Lipzen A."/>
            <person name="Waldron R."/>
            <person name="Moloney N.M."/>
            <person name="Sperisen C."/>
            <person name="Kredics L."/>
            <person name="Vagvoelgyi C."/>
            <person name="Patrignani A."/>
            <person name="Fitzpatrick D."/>
            <person name="Nagy I."/>
            <person name="Doyle S."/>
            <person name="Anderson J.B."/>
            <person name="Grigoriev I.V."/>
            <person name="Gueldener U."/>
            <person name="Muensterkoetter M."/>
            <person name="Nagy L.G."/>
        </authorList>
    </citation>
    <scope>NUCLEOTIDE SEQUENCE [LARGE SCALE GENOMIC DNA]</scope>
    <source>
        <strain evidence="6">C18/9</strain>
    </source>
</reference>
<dbReference type="EMBL" id="FUEG01000015">
    <property type="protein sequence ID" value="SJL11707.1"/>
    <property type="molecule type" value="Genomic_DNA"/>
</dbReference>
<evidence type="ECO:0000256" key="3">
    <source>
        <dbReference type="ARBA" id="ARBA00023002"/>
    </source>
</evidence>
<evidence type="ECO:0008006" key="7">
    <source>
        <dbReference type="Google" id="ProtNLM"/>
    </source>
</evidence>
<dbReference type="Proteomes" id="UP000219338">
    <property type="component" value="Unassembled WGS sequence"/>
</dbReference>
<dbReference type="PANTHER" id="PTHR43618:SF8">
    <property type="entry name" value="7ALPHA-HYDROXYSTEROID DEHYDROGENASE"/>
    <property type="match status" value="1"/>
</dbReference>
<dbReference type="CDD" id="cd05233">
    <property type="entry name" value="SDR_c"/>
    <property type="match status" value="1"/>
</dbReference>
<dbReference type="GO" id="GO:0016491">
    <property type="term" value="F:oxidoreductase activity"/>
    <property type="evidence" value="ECO:0007669"/>
    <property type="project" value="UniProtKB-KW"/>
</dbReference>
<keyword evidence="6" id="KW-1185">Reference proteome</keyword>
<dbReference type="Pfam" id="PF00106">
    <property type="entry name" value="adh_short"/>
    <property type="match status" value="1"/>
</dbReference>
<accession>A0A284RSG7</accession>
<evidence type="ECO:0000313" key="6">
    <source>
        <dbReference type="Proteomes" id="UP000219338"/>
    </source>
</evidence>
<dbReference type="PRINTS" id="PR00080">
    <property type="entry name" value="SDRFAMILY"/>
</dbReference>
<dbReference type="InterPro" id="IPR052178">
    <property type="entry name" value="Sec_Metab_Biosynth_SDR"/>
</dbReference>